<proteinExistence type="predicted"/>
<evidence type="ECO:0000313" key="3">
    <source>
        <dbReference type="EMBL" id="GFH54024.1"/>
    </source>
</evidence>
<comment type="caution">
    <text evidence="3">The sequence shown here is derived from an EMBL/GenBank/DDBJ whole genome shotgun (WGS) entry which is preliminary data.</text>
</comment>
<evidence type="ECO:0000256" key="1">
    <source>
        <dbReference type="SAM" id="Phobius"/>
    </source>
</evidence>
<dbReference type="Pfam" id="PF00160">
    <property type="entry name" value="Pro_isomerase"/>
    <property type="match status" value="1"/>
</dbReference>
<dbReference type="GO" id="GO:0003755">
    <property type="term" value="F:peptidyl-prolyl cis-trans isomerase activity"/>
    <property type="evidence" value="ECO:0007669"/>
    <property type="project" value="InterPro"/>
</dbReference>
<feature type="transmembrane region" description="Helical" evidence="1">
    <location>
        <begin position="20"/>
        <end position="37"/>
    </location>
</feature>
<dbReference type="Gene3D" id="2.40.100.10">
    <property type="entry name" value="Cyclophilin-like"/>
    <property type="match status" value="1"/>
</dbReference>
<dbReference type="SUPFAM" id="SSF50891">
    <property type="entry name" value="Cyclophilin-like"/>
    <property type="match status" value="1"/>
</dbReference>
<dbReference type="InterPro" id="IPR002130">
    <property type="entry name" value="Cyclophilin-type_PPIase_dom"/>
</dbReference>
<gene>
    <name evidence="3" type="ORF">CTEN210_10500</name>
</gene>
<dbReference type="PROSITE" id="PS50072">
    <property type="entry name" value="CSA_PPIASE_2"/>
    <property type="match status" value="1"/>
</dbReference>
<evidence type="ECO:0000259" key="2">
    <source>
        <dbReference type="PROSITE" id="PS50072"/>
    </source>
</evidence>
<protein>
    <recommendedName>
        <fullName evidence="2">PPIase cyclophilin-type domain-containing protein</fullName>
    </recommendedName>
</protein>
<keyword evidence="4" id="KW-1185">Reference proteome</keyword>
<dbReference type="Proteomes" id="UP001054902">
    <property type="component" value="Unassembled WGS sequence"/>
</dbReference>
<name>A0AAD3CY15_9STRA</name>
<dbReference type="EMBL" id="BLLK01000047">
    <property type="protein sequence ID" value="GFH54024.1"/>
    <property type="molecule type" value="Genomic_DNA"/>
</dbReference>
<dbReference type="InterPro" id="IPR029000">
    <property type="entry name" value="Cyclophilin-like_dom_sf"/>
</dbReference>
<evidence type="ECO:0000313" key="4">
    <source>
        <dbReference type="Proteomes" id="UP001054902"/>
    </source>
</evidence>
<sequence>MVQIKARRKIATKGRAIHTFLVAFVSTAVFCAVVMFFDDGDAITSSTTGVVKNDKSQASKIFAQEHGCSYQSLNDLKPYERFPKASSAKDGNGRRHMVDPPKDGKVTLVCCELTKGSMSIAIHHNWAPRGAQRFLDMVKDEYFSSKVAMMRCIKNFLCQFGIAGDPSLNKKYKSFEDDPNWLPEGPTHMTNEYGTFRYARGYLGYAGGGKNSRSQQFIVALNDHKRLGGGSPWEVPWGEIVGEDSYETLSKISYVYGENGPSQKLLHKKGSSQEIADKFPELDYMTSCVVVDEADFS</sequence>
<keyword evidence="1" id="KW-0812">Transmembrane</keyword>
<organism evidence="3 4">
    <name type="scientific">Chaetoceros tenuissimus</name>
    <dbReference type="NCBI Taxonomy" id="426638"/>
    <lineage>
        <taxon>Eukaryota</taxon>
        <taxon>Sar</taxon>
        <taxon>Stramenopiles</taxon>
        <taxon>Ochrophyta</taxon>
        <taxon>Bacillariophyta</taxon>
        <taxon>Coscinodiscophyceae</taxon>
        <taxon>Chaetocerotophycidae</taxon>
        <taxon>Chaetocerotales</taxon>
        <taxon>Chaetocerotaceae</taxon>
        <taxon>Chaetoceros</taxon>
    </lineage>
</organism>
<reference evidence="3 4" key="1">
    <citation type="journal article" date="2021" name="Sci. Rep.">
        <title>The genome of the diatom Chaetoceros tenuissimus carries an ancient integrated fragment of an extant virus.</title>
        <authorList>
            <person name="Hongo Y."/>
            <person name="Kimura K."/>
            <person name="Takaki Y."/>
            <person name="Yoshida Y."/>
            <person name="Baba S."/>
            <person name="Kobayashi G."/>
            <person name="Nagasaki K."/>
            <person name="Hano T."/>
            <person name="Tomaru Y."/>
        </authorList>
    </citation>
    <scope>NUCLEOTIDE SEQUENCE [LARGE SCALE GENOMIC DNA]</scope>
    <source>
        <strain evidence="3 4">NIES-3715</strain>
    </source>
</reference>
<accession>A0AAD3CY15</accession>
<keyword evidence="1" id="KW-1133">Transmembrane helix</keyword>
<feature type="domain" description="PPIase cyclophilin-type" evidence="2">
    <location>
        <begin position="116"/>
        <end position="296"/>
    </location>
</feature>
<keyword evidence="1" id="KW-0472">Membrane</keyword>
<dbReference type="AlphaFoldDB" id="A0AAD3CY15"/>